<reference evidence="2 3" key="1">
    <citation type="submission" date="2017-10" db="EMBL/GenBank/DDBJ databases">
        <title>Bifidobacterium genomics.</title>
        <authorList>
            <person name="Lugli G.A."/>
            <person name="Milani C."/>
            <person name="Mancabelli L."/>
        </authorList>
    </citation>
    <scope>NUCLEOTIDE SEQUENCE [LARGE SCALE GENOMIC DNA]</scope>
    <source>
        <strain evidence="2 3">1520B</strain>
    </source>
</reference>
<dbReference type="RefSeq" id="WP_143252324.1">
    <property type="nucleotide sequence ID" value="NZ_PCHH01000001.1"/>
</dbReference>
<sequence>MLHERLDAYECPRRTPAPPATQIVASIVCVGCALCCIGNYMTCTLYGFETDTTGFLRIGACLLVLPASMTLICLNHVEYRAFERVRHDPRTQIIDNLRIIGVLSASTAVGGVALFAFVAATRIGLPQGYEVVVLLAAVQMTFMMNVAVALFNMLLSSCGLPWIYGTAILVASFVLVERMLEPMAGNVTRYLCFFWYPISFNWGVIFFQQTLPFIGYCIVMILMITMIFEHREQLGA</sequence>
<protein>
    <submittedName>
        <fullName evidence="2">Beta-carotene 15,15'-monooxygenase</fullName>
    </submittedName>
</protein>
<keyword evidence="1" id="KW-1133">Transmembrane helix</keyword>
<keyword evidence="2" id="KW-0560">Oxidoreductase</keyword>
<dbReference type="GO" id="GO:0004497">
    <property type="term" value="F:monooxygenase activity"/>
    <property type="evidence" value="ECO:0007669"/>
    <property type="project" value="UniProtKB-KW"/>
</dbReference>
<proteinExistence type="predicted"/>
<feature type="transmembrane region" description="Helical" evidence="1">
    <location>
        <begin position="20"/>
        <end position="42"/>
    </location>
</feature>
<gene>
    <name evidence="2" type="ORF">CQR50_0278</name>
</gene>
<accession>A0A2N3R6N6</accession>
<keyword evidence="1" id="KW-0472">Membrane</keyword>
<feature type="transmembrane region" description="Helical" evidence="1">
    <location>
        <begin position="54"/>
        <end position="77"/>
    </location>
</feature>
<evidence type="ECO:0000313" key="3">
    <source>
        <dbReference type="Proteomes" id="UP000233762"/>
    </source>
</evidence>
<comment type="caution">
    <text evidence="2">The sequence shown here is derived from an EMBL/GenBank/DDBJ whole genome shotgun (WGS) entry which is preliminary data.</text>
</comment>
<feature type="transmembrane region" description="Helical" evidence="1">
    <location>
        <begin position="131"/>
        <end position="155"/>
    </location>
</feature>
<keyword evidence="1" id="KW-0812">Transmembrane</keyword>
<dbReference type="AlphaFoldDB" id="A0A2N3R6N6"/>
<evidence type="ECO:0000313" key="2">
    <source>
        <dbReference type="EMBL" id="PKV05024.1"/>
    </source>
</evidence>
<dbReference type="EMBL" id="PCHH01000001">
    <property type="protein sequence ID" value="PKV05024.1"/>
    <property type="molecule type" value="Genomic_DNA"/>
</dbReference>
<keyword evidence="2" id="KW-0503">Monooxygenase</keyword>
<feature type="transmembrane region" description="Helical" evidence="1">
    <location>
        <begin position="97"/>
        <end position="119"/>
    </location>
</feature>
<evidence type="ECO:0000256" key="1">
    <source>
        <dbReference type="SAM" id="Phobius"/>
    </source>
</evidence>
<organism evidence="2 3">
    <name type="scientific">Bifidobacterium pseudolongum subsp. globosum</name>
    <dbReference type="NCBI Taxonomy" id="1690"/>
    <lineage>
        <taxon>Bacteria</taxon>
        <taxon>Bacillati</taxon>
        <taxon>Actinomycetota</taxon>
        <taxon>Actinomycetes</taxon>
        <taxon>Bifidobacteriales</taxon>
        <taxon>Bifidobacteriaceae</taxon>
        <taxon>Bifidobacterium</taxon>
    </lineage>
</organism>
<feature type="transmembrane region" description="Helical" evidence="1">
    <location>
        <begin position="161"/>
        <end position="180"/>
    </location>
</feature>
<name>A0A2N3R6N6_9BIFI</name>
<dbReference type="Proteomes" id="UP000233762">
    <property type="component" value="Unassembled WGS sequence"/>
</dbReference>